<dbReference type="PANTHER" id="PTHR39188">
    <property type="entry name" value="MEMBRANE-ASSOCIATED ZINC METALLOPROTEASE M50B"/>
    <property type="match status" value="1"/>
</dbReference>
<evidence type="ECO:0000256" key="8">
    <source>
        <dbReference type="ARBA" id="ARBA00022833"/>
    </source>
</evidence>
<keyword evidence="15" id="KW-1185">Reference proteome</keyword>
<dbReference type="Pfam" id="PF02163">
    <property type="entry name" value="Peptidase_M50"/>
    <property type="match status" value="1"/>
</dbReference>
<dbReference type="PANTHER" id="PTHR39188:SF3">
    <property type="entry name" value="STAGE IV SPORULATION PROTEIN FB"/>
    <property type="match status" value="1"/>
</dbReference>
<evidence type="ECO:0000256" key="9">
    <source>
        <dbReference type="ARBA" id="ARBA00022989"/>
    </source>
</evidence>
<dbReference type="AlphaFoldDB" id="A0A6I1FPL4"/>
<evidence type="ECO:0000256" key="3">
    <source>
        <dbReference type="ARBA" id="ARBA00007931"/>
    </source>
</evidence>
<keyword evidence="10" id="KW-0482">Metalloprotease</keyword>
<evidence type="ECO:0000313" key="15">
    <source>
        <dbReference type="Proteomes" id="UP000429595"/>
    </source>
</evidence>
<feature type="transmembrane region" description="Helical" evidence="12">
    <location>
        <begin position="164"/>
        <end position="185"/>
    </location>
</feature>
<evidence type="ECO:0000256" key="10">
    <source>
        <dbReference type="ARBA" id="ARBA00023049"/>
    </source>
</evidence>
<sequence length="297" mass="33794">MVCSLTRIRRFSLSNLVKSVHIHPLLWGVTGVCVLTGSFLNLLLVFIVIAIHELGHVLAARAFGWRIRKIVFLPFGGVAEVDEHGNRPFKEELLVVLAGPAQHLWLFAGAWLVHAAGWLPDNIYETFWQMNAAILLFNLLPVYPLDGGKLLMLLFSAAKPFLAAFRLVIICSACLLVCLQAVVFVFFPFHLQAWALFIYLAWALWRTWKEKRYAFMRFLLERHYGNKGPAAELKPLTAVAGEPVMNVLERFQRNAKHIIYVTGEGEKQTRLDENELLYAYFSEKKTSACLRDLLPVD</sequence>
<dbReference type="GO" id="GO:0046872">
    <property type="term" value="F:metal ion binding"/>
    <property type="evidence" value="ECO:0007669"/>
    <property type="project" value="UniProtKB-KW"/>
</dbReference>
<evidence type="ECO:0000256" key="6">
    <source>
        <dbReference type="ARBA" id="ARBA00022723"/>
    </source>
</evidence>
<reference evidence="14 15" key="1">
    <citation type="submission" date="2019-10" db="EMBL/GenBank/DDBJ databases">
        <title>Bacillus aerolatum sp. nov., isolated from bioaerosol of sport playgrounds.</title>
        <authorList>
            <person name="Chen P."/>
            <person name="Zhang G."/>
        </authorList>
    </citation>
    <scope>NUCLEOTIDE SEQUENCE [LARGE SCALE GENOMIC DNA]</scope>
    <source>
        <strain evidence="14 15">CX253</strain>
    </source>
</reference>
<keyword evidence="7" id="KW-0378">Hydrolase</keyword>
<dbReference type="GO" id="GO:0008237">
    <property type="term" value="F:metallopeptidase activity"/>
    <property type="evidence" value="ECO:0007669"/>
    <property type="project" value="UniProtKB-KW"/>
</dbReference>
<dbReference type="GO" id="GO:0006508">
    <property type="term" value="P:proteolysis"/>
    <property type="evidence" value="ECO:0007669"/>
    <property type="project" value="UniProtKB-KW"/>
</dbReference>
<feature type="transmembrane region" description="Helical" evidence="12">
    <location>
        <begin position="191"/>
        <end position="208"/>
    </location>
</feature>
<evidence type="ECO:0000256" key="1">
    <source>
        <dbReference type="ARBA" id="ARBA00001947"/>
    </source>
</evidence>
<comment type="similarity">
    <text evidence="3">Belongs to the peptidase M50B family.</text>
</comment>
<evidence type="ECO:0000313" key="14">
    <source>
        <dbReference type="EMBL" id="KAB7708624.1"/>
    </source>
</evidence>
<keyword evidence="11 12" id="KW-0472">Membrane</keyword>
<evidence type="ECO:0000256" key="7">
    <source>
        <dbReference type="ARBA" id="ARBA00022801"/>
    </source>
</evidence>
<keyword evidence="4" id="KW-0645">Protease</keyword>
<evidence type="ECO:0000256" key="2">
    <source>
        <dbReference type="ARBA" id="ARBA00004141"/>
    </source>
</evidence>
<evidence type="ECO:0000256" key="12">
    <source>
        <dbReference type="SAM" id="Phobius"/>
    </source>
</evidence>
<keyword evidence="8" id="KW-0862">Zinc</keyword>
<keyword evidence="5 12" id="KW-0812">Transmembrane</keyword>
<organism evidence="14 15">
    <name type="scientific">Bacillus aerolatus</name>
    <dbReference type="NCBI Taxonomy" id="2653354"/>
    <lineage>
        <taxon>Bacteria</taxon>
        <taxon>Bacillati</taxon>
        <taxon>Bacillota</taxon>
        <taxon>Bacilli</taxon>
        <taxon>Bacillales</taxon>
        <taxon>Bacillaceae</taxon>
        <taxon>Bacillus</taxon>
    </lineage>
</organism>
<comment type="caution">
    <text evidence="14">The sequence shown here is derived from an EMBL/GenBank/DDBJ whole genome shotgun (WGS) entry which is preliminary data.</text>
</comment>
<evidence type="ECO:0000256" key="5">
    <source>
        <dbReference type="ARBA" id="ARBA00022692"/>
    </source>
</evidence>
<dbReference type="Proteomes" id="UP000429595">
    <property type="component" value="Unassembled WGS sequence"/>
</dbReference>
<evidence type="ECO:0000256" key="4">
    <source>
        <dbReference type="ARBA" id="ARBA00022670"/>
    </source>
</evidence>
<dbReference type="CDD" id="cd06161">
    <property type="entry name" value="S2P-M50_SpoIVFB"/>
    <property type="match status" value="1"/>
</dbReference>
<feature type="domain" description="Peptidase M50" evidence="13">
    <location>
        <begin position="42"/>
        <end position="111"/>
    </location>
</feature>
<feature type="transmembrane region" description="Helical" evidence="12">
    <location>
        <begin position="25"/>
        <end position="51"/>
    </location>
</feature>
<keyword evidence="9 12" id="KW-1133">Transmembrane helix</keyword>
<protein>
    <submittedName>
        <fullName evidence="14">Stage IV sporulation protein FB</fullName>
    </submittedName>
</protein>
<accession>A0A6I1FPL4</accession>
<dbReference type="InterPro" id="IPR008915">
    <property type="entry name" value="Peptidase_M50"/>
</dbReference>
<proteinExistence type="inferred from homology"/>
<dbReference type="EMBL" id="WEIO01000001">
    <property type="protein sequence ID" value="KAB7708624.1"/>
    <property type="molecule type" value="Genomic_DNA"/>
</dbReference>
<keyword evidence="6" id="KW-0479">Metal-binding</keyword>
<dbReference type="GO" id="GO:0016020">
    <property type="term" value="C:membrane"/>
    <property type="evidence" value="ECO:0007669"/>
    <property type="project" value="UniProtKB-SubCell"/>
</dbReference>
<evidence type="ECO:0000256" key="11">
    <source>
        <dbReference type="ARBA" id="ARBA00023136"/>
    </source>
</evidence>
<name>A0A6I1FPL4_9BACI</name>
<feature type="transmembrane region" description="Helical" evidence="12">
    <location>
        <begin position="93"/>
        <end position="114"/>
    </location>
</feature>
<evidence type="ECO:0000259" key="13">
    <source>
        <dbReference type="Pfam" id="PF02163"/>
    </source>
</evidence>
<comment type="subcellular location">
    <subcellularLocation>
        <location evidence="2">Membrane</location>
        <topology evidence="2">Multi-pass membrane protein</topology>
    </subcellularLocation>
</comment>
<comment type="cofactor">
    <cofactor evidence="1">
        <name>Zn(2+)</name>
        <dbReference type="ChEBI" id="CHEBI:29105"/>
    </cofactor>
</comment>
<gene>
    <name evidence="14" type="ORF">F9802_00235</name>
</gene>